<dbReference type="STRING" id="658429.L8FZB6"/>
<sequence>MHFSSKALLLSLFPFALAQYGGGGGAGSSSTTTSAASTATSSAPGLQIVTVGDNNAIAFSPDTITAAVGSSIEFVFFPPIHSVTQSTFESPCAPLANGTGFWSGAFTTASGKNANVFTLIVNDTNPIWFFCATPSHCEAGMAGVINPSSNGSESLDQYKASAAKVSNPPTPSVVQGGSIGPPKAASSSSSTSSGPPKAASSSSSTSSAATTTPTKSAGVNGYESRSSAQWVLMALAGLLAVGIGGLIN</sequence>
<protein>
    <recommendedName>
        <fullName evidence="6">Phytocyanin domain-containing protein</fullName>
    </recommendedName>
</protein>
<dbReference type="PANTHER" id="PTHR34883">
    <property type="entry name" value="SERINE-RICH PROTEIN, PUTATIVE-RELATED-RELATED"/>
    <property type="match status" value="1"/>
</dbReference>
<evidence type="ECO:0000313" key="4">
    <source>
        <dbReference type="EMBL" id="ELR05823.1"/>
    </source>
</evidence>
<evidence type="ECO:0000313" key="5">
    <source>
        <dbReference type="Proteomes" id="UP000011064"/>
    </source>
</evidence>
<evidence type="ECO:0008006" key="6">
    <source>
        <dbReference type="Google" id="ProtNLM"/>
    </source>
</evidence>
<feature type="compositionally biased region" description="Low complexity" evidence="1">
    <location>
        <begin position="180"/>
        <end position="218"/>
    </location>
</feature>
<keyword evidence="2" id="KW-0472">Membrane</keyword>
<keyword evidence="2" id="KW-1133">Transmembrane helix</keyword>
<dbReference type="SUPFAM" id="SSF49503">
    <property type="entry name" value="Cupredoxins"/>
    <property type="match status" value="1"/>
</dbReference>
<feature type="chain" id="PRO_5003989361" description="Phytocyanin domain-containing protein" evidence="3">
    <location>
        <begin position="19"/>
        <end position="248"/>
    </location>
</feature>
<dbReference type="HOGENOM" id="CLU_053381_4_0_1"/>
<dbReference type="Gene3D" id="2.60.40.420">
    <property type="entry name" value="Cupredoxins - blue copper proteins"/>
    <property type="match status" value="1"/>
</dbReference>
<dbReference type="InterPro" id="IPR052953">
    <property type="entry name" value="Ser-rich/MCO-related"/>
</dbReference>
<feature type="region of interest" description="Disordered" evidence="1">
    <location>
        <begin position="156"/>
        <end position="221"/>
    </location>
</feature>
<dbReference type="OrthoDB" id="5415867at2759"/>
<dbReference type="EMBL" id="GL573192">
    <property type="protein sequence ID" value="ELR05823.1"/>
    <property type="molecule type" value="Genomic_DNA"/>
</dbReference>
<gene>
    <name evidence="4" type="ORF">GMDG_01900</name>
</gene>
<accession>L8FZB6</accession>
<proteinExistence type="predicted"/>
<evidence type="ECO:0000256" key="1">
    <source>
        <dbReference type="SAM" id="MobiDB-lite"/>
    </source>
</evidence>
<evidence type="ECO:0000256" key="2">
    <source>
        <dbReference type="SAM" id="Phobius"/>
    </source>
</evidence>
<keyword evidence="2" id="KW-0812">Transmembrane</keyword>
<name>L8FZB6_PSED2</name>
<organism evidence="4 5">
    <name type="scientific">Pseudogymnoascus destructans (strain ATCC MYA-4855 / 20631-21)</name>
    <name type="common">Bat white-nose syndrome fungus</name>
    <name type="synonym">Geomyces destructans</name>
    <dbReference type="NCBI Taxonomy" id="658429"/>
    <lineage>
        <taxon>Eukaryota</taxon>
        <taxon>Fungi</taxon>
        <taxon>Dikarya</taxon>
        <taxon>Ascomycota</taxon>
        <taxon>Pezizomycotina</taxon>
        <taxon>Leotiomycetes</taxon>
        <taxon>Thelebolales</taxon>
        <taxon>Thelebolaceae</taxon>
        <taxon>Pseudogymnoascus</taxon>
    </lineage>
</organism>
<evidence type="ECO:0000256" key="3">
    <source>
        <dbReference type="SAM" id="SignalP"/>
    </source>
</evidence>
<dbReference type="Proteomes" id="UP000011064">
    <property type="component" value="Unassembled WGS sequence"/>
</dbReference>
<keyword evidence="5" id="KW-1185">Reference proteome</keyword>
<feature type="signal peptide" evidence="3">
    <location>
        <begin position="1"/>
        <end position="18"/>
    </location>
</feature>
<dbReference type="InterPro" id="IPR008972">
    <property type="entry name" value="Cupredoxin"/>
</dbReference>
<dbReference type="VEuPathDB" id="FungiDB:GMDG_01900"/>
<dbReference type="AlphaFoldDB" id="L8FZB6"/>
<keyword evidence="3" id="KW-0732">Signal</keyword>
<dbReference type="InParanoid" id="L8FZB6"/>
<dbReference type="PANTHER" id="PTHR34883:SF15">
    <property type="entry name" value="EXTRACELLULAR SERINE-RICH PROTEIN"/>
    <property type="match status" value="1"/>
</dbReference>
<dbReference type="CDD" id="cd00920">
    <property type="entry name" value="Cupredoxin"/>
    <property type="match status" value="1"/>
</dbReference>
<reference evidence="5" key="1">
    <citation type="submission" date="2010-09" db="EMBL/GenBank/DDBJ databases">
        <title>The genome sequence of Geomyces destructans 20631-21.</title>
        <authorList>
            <consortium name="The Broad Institute Genome Sequencing Platform"/>
            <person name="Cuomo C.A."/>
            <person name="Blehert D.S."/>
            <person name="Lorch J.M."/>
            <person name="Young S.K."/>
            <person name="Zeng Q."/>
            <person name="Gargeya S."/>
            <person name="Fitzgerald M."/>
            <person name="Haas B."/>
            <person name="Abouelleil A."/>
            <person name="Alvarado L."/>
            <person name="Arachchi H.M."/>
            <person name="Berlin A."/>
            <person name="Brown A."/>
            <person name="Chapman S.B."/>
            <person name="Chen Z."/>
            <person name="Dunbar C."/>
            <person name="Freedman E."/>
            <person name="Gearin G."/>
            <person name="Gellesch M."/>
            <person name="Goldberg J."/>
            <person name="Griggs A."/>
            <person name="Gujja S."/>
            <person name="Heiman D."/>
            <person name="Howarth C."/>
            <person name="Larson L."/>
            <person name="Lui A."/>
            <person name="MacDonald P.J.P."/>
            <person name="Montmayeur A."/>
            <person name="Murphy C."/>
            <person name="Neiman D."/>
            <person name="Pearson M."/>
            <person name="Priest M."/>
            <person name="Roberts A."/>
            <person name="Saif S."/>
            <person name="Shea T."/>
            <person name="Shenoy N."/>
            <person name="Sisk P."/>
            <person name="Stolte C."/>
            <person name="Sykes S."/>
            <person name="Wortman J."/>
            <person name="Nusbaum C."/>
            <person name="Birren B."/>
        </authorList>
    </citation>
    <scope>NUCLEOTIDE SEQUENCE [LARGE SCALE GENOMIC DNA]</scope>
    <source>
        <strain evidence="5">ATCC MYA-4855 / 20631-21</strain>
    </source>
</reference>
<feature type="transmembrane region" description="Helical" evidence="2">
    <location>
        <begin position="230"/>
        <end position="247"/>
    </location>
</feature>